<accession>I0IN07</accession>
<evidence type="ECO:0000256" key="2">
    <source>
        <dbReference type="SAM" id="Phobius"/>
    </source>
</evidence>
<dbReference type="RefSeq" id="WP_014449147.1">
    <property type="nucleotide sequence ID" value="NC_017094.1"/>
</dbReference>
<feature type="transmembrane region" description="Helical" evidence="2">
    <location>
        <begin position="431"/>
        <end position="452"/>
    </location>
</feature>
<dbReference type="KEGG" id="lfc:LFE_0952"/>
<keyword evidence="2" id="KW-0472">Membrane</keyword>
<dbReference type="PANTHER" id="PTHR32063:SF8">
    <property type="entry name" value="CATION EFFLUX PROTEIN"/>
    <property type="match status" value="1"/>
</dbReference>
<evidence type="ECO:0000256" key="1">
    <source>
        <dbReference type="SAM" id="MobiDB-lite"/>
    </source>
</evidence>
<feature type="compositionally biased region" description="Polar residues" evidence="1">
    <location>
        <begin position="496"/>
        <end position="509"/>
    </location>
</feature>
<sequence length="1075" mass="116833">MFLVRLALKRPYTIFVLCALITIMGVLAAQKMILDIFPAIDIPVVKVVWNYPGLSPTDMEERMVLISERAYSTTVNGISRIESESISGTGLIKIYFHQGESIAAAIAQISAVSETLLRIFPPGTMPPNIISYNAANVPIVQLEIQGKRYSEQQLYDYGLNFIRVYLFTIPGLSTPAPFGGKMRQVMVDINPQKLLGYGLSPNDIVNTLTRSNIIVPAGTARIGTKELNIEINGSPSKLAGLGNLPVKAMGSTVVRLKDVALVHDGFAPQENVVRVNGMRSTYLTVFKHVGASTLTVVSDVKRLIPHIESLLPTGIHLKPFFDQSVFVKQALVDVIMEGVIGTLLVSLMIYLFLGDLRSTVIILLSIPLSILTALFFLKISGESLNLMTLGGLALAIGMLVDDATVAIENIERNLALTEDPLLAVYDGANQVALPAFVGTLSILIVFFPVILLQGVSRFLFTPLALAVVFSMLASYFLSRTLVVTLSKIIHQKHSGQKNLTDPSGPSASGKTEPKRSGISKLFLHFFEKLKVRYQFMLGKVLLKPGMVIATCLVLAAGGVLLLTRVGFDFFPNVDAGLLALHMRAPDGTRIEVSEQYAAQVEKALHNIIPPSELKSVDVNIGLPVFYNLAFYETDSIGPMDADFLISLKKHHHSVFSYQKEIRSKLAKEFPDLSFWFKPADIISQVLDFGLSAPIDIQVEGRNLESSYQLAKKIRKIVRQIPGAADVSIPQVMHYPTIFIHTHRGNALEVGLTQNDVASNLLVSLASSALVAPNYWVNPLNGINYIVAVQTPIPEIDSVSDLKSIPIRGTTPLSNPVLNTQYLSNLADVKEGVSPGSISHYTVQRVVDVLVNTQGRDLGSLTIAIKHQIQKLALPPGTTIRYRGQSEAMLESFTHFGLGLILALLLVYLLLVLNFQSFLDPFIILVSIPMGLLGVAIALFLTHTTLNVESAMGAIMVIGVATANSILLVTFANDERGRGLSAGDSAQSAGATRLRPILMTATAMILGMLPMAFGSGSGGEQNAPLGRAVIGGLLIATISTLFLVPAVYKLLRHEIPNRFRYDEEFNRSIKTSAKED</sequence>
<reference evidence="4" key="2">
    <citation type="submission" date="2012-03" db="EMBL/GenBank/DDBJ databases">
        <title>The complete genome sequence of the pioneer microbe on fresh volcanic deposit, Leptospirillum ferrooxidans strain C2-3.</title>
        <authorList>
            <person name="Fujimura R."/>
            <person name="Sato Y."/>
            <person name="Nishizawa T."/>
            <person name="Nanba K."/>
            <person name="Oshima K."/>
            <person name="Hattori M."/>
            <person name="Kamijo T."/>
            <person name="Ohta H."/>
        </authorList>
    </citation>
    <scope>NUCLEOTIDE SEQUENCE [LARGE SCALE GENOMIC DNA]</scope>
    <source>
        <strain evidence="4">C2-3</strain>
    </source>
</reference>
<name>I0IN07_LEPFC</name>
<dbReference type="GO" id="GO:0005886">
    <property type="term" value="C:plasma membrane"/>
    <property type="evidence" value="ECO:0007669"/>
    <property type="project" value="TreeGrafter"/>
</dbReference>
<feature type="region of interest" description="Disordered" evidence="1">
    <location>
        <begin position="495"/>
        <end position="514"/>
    </location>
</feature>
<dbReference type="Gene3D" id="3.30.70.1320">
    <property type="entry name" value="Multidrug efflux transporter AcrB pore domain like"/>
    <property type="match status" value="1"/>
</dbReference>
<dbReference type="AlphaFoldDB" id="I0IN07"/>
<feature type="transmembrane region" description="Helical" evidence="2">
    <location>
        <begin position="921"/>
        <end position="940"/>
    </location>
</feature>
<keyword evidence="2" id="KW-1133">Transmembrane helix</keyword>
<dbReference type="EMBL" id="AP012342">
    <property type="protein sequence ID" value="BAM06656.1"/>
    <property type="molecule type" value="Genomic_DNA"/>
</dbReference>
<dbReference type="SUPFAM" id="SSF82693">
    <property type="entry name" value="Multidrug efflux transporter AcrB pore domain, PN1, PN2, PC1 and PC2 subdomains"/>
    <property type="match status" value="2"/>
</dbReference>
<dbReference type="Gene3D" id="3.30.70.1440">
    <property type="entry name" value="Multidrug efflux transporter AcrB pore domain"/>
    <property type="match status" value="1"/>
</dbReference>
<evidence type="ECO:0000313" key="3">
    <source>
        <dbReference type="EMBL" id="BAM06656.1"/>
    </source>
</evidence>
<feature type="transmembrane region" description="Helical" evidence="2">
    <location>
        <begin position="360"/>
        <end position="377"/>
    </location>
</feature>
<dbReference type="GO" id="GO:0042910">
    <property type="term" value="F:xenobiotic transmembrane transporter activity"/>
    <property type="evidence" value="ECO:0007669"/>
    <property type="project" value="TreeGrafter"/>
</dbReference>
<feature type="transmembrane region" description="Helical" evidence="2">
    <location>
        <begin position="334"/>
        <end position="353"/>
    </location>
</feature>
<dbReference type="OrthoDB" id="9758234at2"/>
<dbReference type="InterPro" id="IPR001036">
    <property type="entry name" value="Acrflvin-R"/>
</dbReference>
<dbReference type="PRINTS" id="PR00702">
    <property type="entry name" value="ACRIFLAVINRP"/>
</dbReference>
<organism evidence="3 4">
    <name type="scientific">Leptospirillum ferrooxidans (strain C2-3)</name>
    <dbReference type="NCBI Taxonomy" id="1162668"/>
    <lineage>
        <taxon>Bacteria</taxon>
        <taxon>Pseudomonadati</taxon>
        <taxon>Nitrospirota</taxon>
        <taxon>Nitrospiria</taxon>
        <taxon>Nitrospirales</taxon>
        <taxon>Nitrospiraceae</taxon>
        <taxon>Leptospirillum</taxon>
    </lineage>
</organism>
<feature type="transmembrane region" description="Helical" evidence="2">
    <location>
        <begin position="540"/>
        <end position="562"/>
    </location>
</feature>
<evidence type="ECO:0000313" key="4">
    <source>
        <dbReference type="Proteomes" id="UP000007382"/>
    </source>
</evidence>
<dbReference type="Gene3D" id="3.30.70.1430">
    <property type="entry name" value="Multidrug efflux transporter AcrB pore domain"/>
    <property type="match status" value="2"/>
</dbReference>
<dbReference type="PATRIC" id="fig|1162668.3.peg.1096"/>
<feature type="transmembrane region" description="Helical" evidence="2">
    <location>
        <begin position="389"/>
        <end position="410"/>
    </location>
</feature>
<feature type="transmembrane region" description="Helical" evidence="2">
    <location>
        <begin position="993"/>
        <end position="1012"/>
    </location>
</feature>
<dbReference type="InterPro" id="IPR027463">
    <property type="entry name" value="AcrB_DN_DC_subdom"/>
</dbReference>
<dbReference type="eggNOG" id="COG0841">
    <property type="taxonomic scope" value="Bacteria"/>
</dbReference>
<dbReference type="SUPFAM" id="SSF82714">
    <property type="entry name" value="Multidrug efflux transporter AcrB TolC docking domain, DN and DC subdomains"/>
    <property type="match status" value="1"/>
</dbReference>
<dbReference type="Gene3D" id="1.20.1640.10">
    <property type="entry name" value="Multidrug efflux transporter AcrB transmembrane domain"/>
    <property type="match status" value="2"/>
</dbReference>
<feature type="transmembrane region" description="Helical" evidence="2">
    <location>
        <begin position="892"/>
        <end position="914"/>
    </location>
</feature>
<feature type="transmembrane region" description="Helical" evidence="2">
    <location>
        <begin position="458"/>
        <end position="477"/>
    </location>
</feature>
<gene>
    <name evidence="3" type="ordered locus">LFE_0952</name>
</gene>
<dbReference type="PANTHER" id="PTHR32063">
    <property type="match status" value="1"/>
</dbReference>
<dbReference type="HOGENOM" id="CLU_002755_1_2_0"/>
<dbReference type="Proteomes" id="UP000007382">
    <property type="component" value="Chromosome"/>
</dbReference>
<keyword evidence="4" id="KW-1185">Reference proteome</keyword>
<protein>
    <submittedName>
        <fullName evidence="3">Acriflavin resistance protein</fullName>
    </submittedName>
</protein>
<dbReference type="SUPFAM" id="SSF82866">
    <property type="entry name" value="Multidrug efflux transporter AcrB transmembrane domain"/>
    <property type="match status" value="2"/>
</dbReference>
<feature type="transmembrane region" description="Helical" evidence="2">
    <location>
        <begin position="952"/>
        <end position="972"/>
    </location>
</feature>
<reference evidence="3 4" key="1">
    <citation type="journal article" date="2012" name="J. Bacteriol.">
        <title>Complete Genome Sequence of Leptospirillum ferrooxidans Strain C2-3, Isolated from a Fresh Volcanic Ash Deposit on the Island of Miyake, Japan.</title>
        <authorList>
            <person name="Fujimura R."/>
            <person name="Sato Y."/>
            <person name="Nishizawa T."/>
            <person name="Oshima K."/>
            <person name="Kim S.-W."/>
            <person name="Hattori M."/>
            <person name="Kamijo T."/>
            <person name="Ohta H."/>
        </authorList>
    </citation>
    <scope>NUCLEOTIDE SEQUENCE [LARGE SCALE GENOMIC DNA]</scope>
    <source>
        <strain evidence="3 4">C2-3</strain>
    </source>
</reference>
<dbReference type="Gene3D" id="3.30.2090.10">
    <property type="entry name" value="Multidrug efflux transporter AcrB TolC docking domain, DN and DC subdomains"/>
    <property type="match status" value="2"/>
</dbReference>
<feature type="transmembrane region" description="Helical" evidence="2">
    <location>
        <begin position="1024"/>
        <end position="1050"/>
    </location>
</feature>
<proteinExistence type="predicted"/>
<keyword evidence="2" id="KW-0812">Transmembrane</keyword>
<dbReference type="Pfam" id="PF00873">
    <property type="entry name" value="ACR_tran"/>
    <property type="match status" value="1"/>
</dbReference>
<dbReference type="STRING" id="1162668.LFE_0952"/>